<evidence type="ECO:0000256" key="3">
    <source>
        <dbReference type="ARBA" id="ARBA00022475"/>
    </source>
</evidence>
<dbReference type="PANTHER" id="PTHR24221">
    <property type="entry name" value="ATP-BINDING CASSETTE SUB-FAMILY B"/>
    <property type="match status" value="1"/>
</dbReference>
<evidence type="ECO:0000256" key="6">
    <source>
        <dbReference type="ARBA" id="ARBA00022840"/>
    </source>
</evidence>
<dbReference type="Pfam" id="PF00005">
    <property type="entry name" value="ABC_tran"/>
    <property type="match status" value="1"/>
</dbReference>
<dbReference type="AlphaFoldDB" id="A0A6P1Y1Z9"/>
<dbReference type="RefSeq" id="WP_162663822.1">
    <property type="nucleotide sequence ID" value="NZ_CP048020.1"/>
</dbReference>
<feature type="transmembrane region" description="Helical" evidence="9">
    <location>
        <begin position="133"/>
        <end position="152"/>
    </location>
</feature>
<dbReference type="InterPro" id="IPR039421">
    <property type="entry name" value="Type_1_exporter"/>
</dbReference>
<dbReference type="GO" id="GO:0005524">
    <property type="term" value="F:ATP binding"/>
    <property type="evidence" value="ECO:0007669"/>
    <property type="project" value="UniProtKB-KW"/>
</dbReference>
<keyword evidence="7 9" id="KW-1133">Transmembrane helix</keyword>
<feature type="transmembrane region" description="Helical" evidence="9">
    <location>
        <begin position="272"/>
        <end position="293"/>
    </location>
</feature>
<dbReference type="GO" id="GO:0034040">
    <property type="term" value="F:ATPase-coupled lipid transmembrane transporter activity"/>
    <property type="evidence" value="ECO:0007669"/>
    <property type="project" value="TreeGrafter"/>
</dbReference>
<dbReference type="SUPFAM" id="SSF52540">
    <property type="entry name" value="P-loop containing nucleoside triphosphate hydrolases"/>
    <property type="match status" value="1"/>
</dbReference>
<dbReference type="PANTHER" id="PTHR24221:SF654">
    <property type="entry name" value="ATP-BINDING CASSETTE SUB-FAMILY B MEMBER 6"/>
    <property type="match status" value="1"/>
</dbReference>
<evidence type="ECO:0000256" key="4">
    <source>
        <dbReference type="ARBA" id="ARBA00022692"/>
    </source>
</evidence>
<keyword evidence="5" id="KW-0547">Nucleotide-binding</keyword>
<dbReference type="Proteomes" id="UP000464374">
    <property type="component" value="Chromosome"/>
</dbReference>
<dbReference type="InterPro" id="IPR027417">
    <property type="entry name" value="P-loop_NTPase"/>
</dbReference>
<evidence type="ECO:0000256" key="9">
    <source>
        <dbReference type="SAM" id="Phobius"/>
    </source>
</evidence>
<dbReference type="GO" id="GO:0140359">
    <property type="term" value="F:ABC-type transporter activity"/>
    <property type="evidence" value="ECO:0007669"/>
    <property type="project" value="InterPro"/>
</dbReference>
<dbReference type="SMART" id="SM00382">
    <property type="entry name" value="AAA"/>
    <property type="match status" value="1"/>
</dbReference>
<reference evidence="12 13" key="1">
    <citation type="submission" date="2020-01" db="EMBL/GenBank/DDBJ databases">
        <title>Complete genome sequence of a human oral phylogroup 1 Treponema sp. strain ATCC 700766, originally isolated from periodontitis dental plaque.</title>
        <authorList>
            <person name="Chan Y."/>
            <person name="Huo Y.-B."/>
            <person name="Yu X.-L."/>
            <person name="Zeng H."/>
            <person name="Leung W.-K."/>
            <person name="Watt R.M."/>
        </authorList>
    </citation>
    <scope>NUCLEOTIDE SEQUENCE [LARGE SCALE GENOMIC DNA]</scope>
    <source>
        <strain evidence="12 13">OMZ 804</strain>
    </source>
</reference>
<keyword evidence="3" id="KW-1003">Cell membrane</keyword>
<dbReference type="PROSITE" id="PS00211">
    <property type="entry name" value="ABC_TRANSPORTER_1"/>
    <property type="match status" value="1"/>
</dbReference>
<dbReference type="Gene3D" id="1.20.1560.10">
    <property type="entry name" value="ABC transporter type 1, transmembrane domain"/>
    <property type="match status" value="1"/>
</dbReference>
<accession>A0A6P1Y1Z9</accession>
<dbReference type="EMBL" id="CP048020">
    <property type="protein sequence ID" value="QHX43504.1"/>
    <property type="molecule type" value="Genomic_DNA"/>
</dbReference>
<evidence type="ECO:0000259" key="11">
    <source>
        <dbReference type="PROSITE" id="PS50929"/>
    </source>
</evidence>
<dbReference type="InterPro" id="IPR036640">
    <property type="entry name" value="ABC1_TM_sf"/>
</dbReference>
<dbReference type="Pfam" id="PF00664">
    <property type="entry name" value="ABC_membrane"/>
    <property type="match status" value="1"/>
</dbReference>
<dbReference type="InterPro" id="IPR017871">
    <property type="entry name" value="ABC_transporter-like_CS"/>
</dbReference>
<organism evidence="12 13">
    <name type="scientific">Treponema vincentii</name>
    <dbReference type="NCBI Taxonomy" id="69710"/>
    <lineage>
        <taxon>Bacteria</taxon>
        <taxon>Pseudomonadati</taxon>
        <taxon>Spirochaetota</taxon>
        <taxon>Spirochaetia</taxon>
        <taxon>Spirochaetales</taxon>
        <taxon>Treponemataceae</taxon>
        <taxon>Treponema</taxon>
    </lineage>
</organism>
<evidence type="ECO:0000256" key="5">
    <source>
        <dbReference type="ARBA" id="ARBA00022741"/>
    </source>
</evidence>
<keyword evidence="6 12" id="KW-0067">ATP-binding</keyword>
<feature type="domain" description="ABC transporter" evidence="10">
    <location>
        <begin position="331"/>
        <end position="564"/>
    </location>
</feature>
<sequence>MIKKRLITFLAHSKRYVYLNVLWQWIALVSQIAAVFFIGRLLESLFKGTITSKGMITAGVVFIAALAVRAVATKYATRYAFLAGRDVKTTLRDALYAKLLKLGAAYRDSIATSEVVQLASDGIEQLEIYFGRYLPQFFYSLLAPLTLFAVLAPVSFKAALILLGCVPLIPISIVAVQKIAKRLLSKYWGAYAGLGDRFLENLQGLTTLKIYQADEAKAEEMDREAEHFRRITMKVLSMQLNSITVMDVIAYGGAAAGIITAAYQFATGSISIAATFSIILLSAEFFIPLRLLGSFFHIAMNGMAASDKLFYILDLPEPAEASGAIDSAAGITVQDLSFSYTEQRAILADINLTIPHGSFIALAGESGCGKSTIAALLSGKHKNYTGRILFGADELKTIDECCIMRHIAVVKHNAYLFKGTVGDNLRIAKPDASDEEMTAVLKKVNLSDFLDTQKGLDTELQEGGVNFSGGQRQRLALARALLFDSPVYIFDEATSNIDIESEERILQVIHELKQTKTVLLISHRLANSVDTDCIYFMEHGRITEKGTHNELMALDGRYCALYKSQSELERYGNTADSQAVHEER</sequence>
<dbReference type="PROSITE" id="PS50893">
    <property type="entry name" value="ABC_TRANSPORTER_2"/>
    <property type="match status" value="1"/>
</dbReference>
<dbReference type="SUPFAM" id="SSF90123">
    <property type="entry name" value="ABC transporter transmembrane region"/>
    <property type="match status" value="1"/>
</dbReference>
<dbReference type="InterPro" id="IPR003593">
    <property type="entry name" value="AAA+_ATPase"/>
</dbReference>
<keyword evidence="8 9" id="KW-0472">Membrane</keyword>
<dbReference type="GO" id="GO:0016887">
    <property type="term" value="F:ATP hydrolysis activity"/>
    <property type="evidence" value="ECO:0007669"/>
    <property type="project" value="InterPro"/>
</dbReference>
<evidence type="ECO:0000259" key="10">
    <source>
        <dbReference type="PROSITE" id="PS50893"/>
    </source>
</evidence>
<dbReference type="PROSITE" id="PS50929">
    <property type="entry name" value="ABC_TM1F"/>
    <property type="match status" value="1"/>
</dbReference>
<protein>
    <submittedName>
        <fullName evidence="12">ABC transporter ATP-binding protein/permease</fullName>
    </submittedName>
</protein>
<keyword evidence="2" id="KW-0813">Transport</keyword>
<feature type="transmembrane region" description="Helical" evidence="9">
    <location>
        <begin position="158"/>
        <end position="176"/>
    </location>
</feature>
<dbReference type="InterPro" id="IPR003439">
    <property type="entry name" value="ABC_transporter-like_ATP-bd"/>
</dbReference>
<keyword evidence="4 9" id="KW-0812">Transmembrane</keyword>
<feature type="transmembrane region" description="Helical" evidence="9">
    <location>
        <begin position="54"/>
        <end position="72"/>
    </location>
</feature>
<gene>
    <name evidence="12" type="ORF">GWP43_08700</name>
</gene>
<dbReference type="GO" id="GO:0005886">
    <property type="term" value="C:plasma membrane"/>
    <property type="evidence" value="ECO:0007669"/>
    <property type="project" value="UniProtKB-SubCell"/>
</dbReference>
<feature type="domain" description="ABC transmembrane type-1" evidence="11">
    <location>
        <begin position="21"/>
        <end position="301"/>
    </location>
</feature>
<proteinExistence type="predicted"/>
<name>A0A6P1Y1Z9_9SPIR</name>
<evidence type="ECO:0000256" key="7">
    <source>
        <dbReference type="ARBA" id="ARBA00022989"/>
    </source>
</evidence>
<evidence type="ECO:0000313" key="13">
    <source>
        <dbReference type="Proteomes" id="UP000464374"/>
    </source>
</evidence>
<dbReference type="FunFam" id="3.40.50.300:FF:000854">
    <property type="entry name" value="Multidrug ABC transporter ATP-binding protein"/>
    <property type="match status" value="1"/>
</dbReference>
<dbReference type="Gene3D" id="3.40.50.300">
    <property type="entry name" value="P-loop containing nucleotide triphosphate hydrolases"/>
    <property type="match status" value="1"/>
</dbReference>
<dbReference type="InterPro" id="IPR011527">
    <property type="entry name" value="ABC1_TM_dom"/>
</dbReference>
<comment type="subcellular location">
    <subcellularLocation>
        <location evidence="1">Cell membrane</location>
        <topology evidence="1">Multi-pass membrane protein</topology>
    </subcellularLocation>
</comment>
<evidence type="ECO:0000256" key="1">
    <source>
        <dbReference type="ARBA" id="ARBA00004651"/>
    </source>
</evidence>
<feature type="transmembrane region" description="Helical" evidence="9">
    <location>
        <begin position="21"/>
        <end position="42"/>
    </location>
</feature>
<feature type="transmembrane region" description="Helical" evidence="9">
    <location>
        <begin position="243"/>
        <end position="266"/>
    </location>
</feature>
<evidence type="ECO:0000256" key="8">
    <source>
        <dbReference type="ARBA" id="ARBA00023136"/>
    </source>
</evidence>
<evidence type="ECO:0000256" key="2">
    <source>
        <dbReference type="ARBA" id="ARBA00022448"/>
    </source>
</evidence>
<dbReference type="KEGG" id="trz:GWP43_08700"/>
<evidence type="ECO:0000313" key="12">
    <source>
        <dbReference type="EMBL" id="QHX43504.1"/>
    </source>
</evidence>
<dbReference type="CDD" id="cd18781">
    <property type="entry name" value="ABC_6TM_AarD_CydDC_like"/>
    <property type="match status" value="1"/>
</dbReference>